<reference evidence="2" key="1">
    <citation type="submission" date="2021-09" db="EMBL/GenBank/DDBJ databases">
        <authorList>
            <person name="Martin H S."/>
        </authorList>
    </citation>
    <scope>NUCLEOTIDE SEQUENCE</scope>
</reference>
<evidence type="ECO:0000313" key="3">
    <source>
        <dbReference type="Proteomes" id="UP000789524"/>
    </source>
</evidence>
<gene>
    <name evidence="2" type="ORF">DCHRY22_LOCUS2700</name>
</gene>
<proteinExistence type="predicted"/>
<keyword evidence="1" id="KW-0732">Signal</keyword>
<dbReference type="EMBL" id="CAKASE010000046">
    <property type="protein sequence ID" value="CAG9561148.1"/>
    <property type="molecule type" value="Genomic_DNA"/>
</dbReference>
<feature type="signal peptide" evidence="1">
    <location>
        <begin position="1"/>
        <end position="15"/>
    </location>
</feature>
<protein>
    <submittedName>
        <fullName evidence="2">(African queen) hypothetical protein</fullName>
    </submittedName>
</protein>
<dbReference type="Proteomes" id="UP000789524">
    <property type="component" value="Unassembled WGS sequence"/>
</dbReference>
<accession>A0A8J2QLI5</accession>
<sequence length="174" mass="18563">MRIFLVSLLVFTASAFPSDYQKDVKLSDSGHASKRSLNHGAVVIEPATFYSGPVLHSVPASVIVPSPAVSHQSRKDVRTSETLVSVSPVASPALVRVYQSPSVYTVPVQSRLGASAVSHQSRVDSKSSSVVLSPLVVEPQPVLHTIVQDTPVVDVNSVYTSSSLYQPSVYAVTY</sequence>
<comment type="caution">
    <text evidence="2">The sequence shown here is derived from an EMBL/GenBank/DDBJ whole genome shotgun (WGS) entry which is preliminary data.</text>
</comment>
<evidence type="ECO:0000256" key="1">
    <source>
        <dbReference type="SAM" id="SignalP"/>
    </source>
</evidence>
<organism evidence="2 3">
    <name type="scientific">Danaus chrysippus</name>
    <name type="common">African queen</name>
    <dbReference type="NCBI Taxonomy" id="151541"/>
    <lineage>
        <taxon>Eukaryota</taxon>
        <taxon>Metazoa</taxon>
        <taxon>Ecdysozoa</taxon>
        <taxon>Arthropoda</taxon>
        <taxon>Hexapoda</taxon>
        <taxon>Insecta</taxon>
        <taxon>Pterygota</taxon>
        <taxon>Neoptera</taxon>
        <taxon>Endopterygota</taxon>
        <taxon>Lepidoptera</taxon>
        <taxon>Glossata</taxon>
        <taxon>Ditrysia</taxon>
        <taxon>Papilionoidea</taxon>
        <taxon>Nymphalidae</taxon>
        <taxon>Danainae</taxon>
        <taxon>Danaini</taxon>
        <taxon>Danaina</taxon>
        <taxon>Danaus</taxon>
        <taxon>Anosia</taxon>
    </lineage>
</organism>
<dbReference type="AlphaFoldDB" id="A0A8J2QLI5"/>
<dbReference type="OrthoDB" id="7395552at2759"/>
<name>A0A8J2QLI5_9NEOP</name>
<feature type="chain" id="PRO_5035189969" evidence="1">
    <location>
        <begin position="16"/>
        <end position="174"/>
    </location>
</feature>
<evidence type="ECO:0000313" key="2">
    <source>
        <dbReference type="EMBL" id="CAG9561148.1"/>
    </source>
</evidence>
<keyword evidence="3" id="KW-1185">Reference proteome</keyword>